<reference evidence="2 3" key="1">
    <citation type="submission" date="2018-05" db="EMBL/GenBank/DDBJ databases">
        <title>genome sequencing of Nitrosopumilus sp. NM25.</title>
        <authorList>
            <person name="Mori K."/>
            <person name="Nakagawa T."/>
        </authorList>
    </citation>
    <scope>NUCLEOTIDE SEQUENCE [LARGE SCALE GENOMIC DNA]</scope>
    <source>
        <strain evidence="2 3">NM25</strain>
    </source>
</reference>
<sequence>MGKLPEKFPEYSIMYKTLSKQIKALENIKEKAQEKEAKEINLKIQNYQSELLKIKKMFPDDFFDEEN</sequence>
<dbReference type="Proteomes" id="UP000245829">
    <property type="component" value="Unassembled WGS sequence"/>
</dbReference>
<dbReference type="AlphaFoldDB" id="A0A2S2KNT2"/>
<protein>
    <submittedName>
        <fullName evidence="2">Uncharacterized protein</fullName>
    </submittedName>
</protein>
<evidence type="ECO:0000313" key="3">
    <source>
        <dbReference type="Proteomes" id="UP000245829"/>
    </source>
</evidence>
<evidence type="ECO:0000313" key="2">
    <source>
        <dbReference type="EMBL" id="GBH33272.1"/>
    </source>
</evidence>
<evidence type="ECO:0000256" key="1">
    <source>
        <dbReference type="SAM" id="Coils"/>
    </source>
</evidence>
<proteinExistence type="predicted"/>
<comment type="caution">
    <text evidence="2">The sequence shown here is derived from an EMBL/GenBank/DDBJ whole genome shotgun (WGS) entry which is preliminary data.</text>
</comment>
<organism evidence="2 3">
    <name type="scientific">Nitrosopumilus zosterae</name>
    <dbReference type="NCBI Taxonomy" id="718286"/>
    <lineage>
        <taxon>Archaea</taxon>
        <taxon>Nitrososphaerota</taxon>
        <taxon>Nitrososphaeria</taxon>
        <taxon>Nitrosopumilales</taxon>
        <taxon>Nitrosopumilaceae</taxon>
        <taxon>Nitrosopumilus</taxon>
    </lineage>
</organism>
<accession>A0A2S2KNT2</accession>
<dbReference type="RefSeq" id="WP_109875941.1">
    <property type="nucleotide sequence ID" value="NZ_AP026695.1"/>
</dbReference>
<keyword evidence="3" id="KW-1185">Reference proteome</keyword>
<name>A0A2S2KNT2_9ARCH</name>
<keyword evidence="1" id="KW-0175">Coiled coil</keyword>
<dbReference type="EMBL" id="BGKI01000001">
    <property type="protein sequence ID" value="GBH33272.1"/>
    <property type="molecule type" value="Genomic_DNA"/>
</dbReference>
<feature type="coiled-coil region" evidence="1">
    <location>
        <begin position="15"/>
        <end position="57"/>
    </location>
</feature>
<dbReference type="GeneID" id="76209392"/>
<gene>
    <name evidence="2" type="ORF">NZNM25_00630</name>
</gene>